<sequence length="255" mass="26438">MSGGAAVTAVAPEGVPVVTTGDDLAAVLTPVLEGATWPDGSRGLAEGDIVVISSKIVSKAEGRLVAGRDEAEREAAIEAETVRVVAERAKPEGGMLRIVENRLGLVMAAAGVDASDVPTGTVLLLPEDPDDSARRIRRGLHARTGVRPGVIISDTAGRPWRRGVTDMAIGAAGVTVLDDRRGQRDQYGHELQTTVIGVADEIAAAAELVKGKLSGRPVAVVRGMSRAVTTDDGDGAASLVRPPEEDMFRRGVSEV</sequence>
<evidence type="ECO:0000313" key="10">
    <source>
        <dbReference type="Proteomes" id="UP001597277"/>
    </source>
</evidence>
<dbReference type="Gene3D" id="3.30.1330.100">
    <property type="entry name" value="CofE-like"/>
    <property type="match status" value="1"/>
</dbReference>
<keyword evidence="1 9" id="KW-0436">Ligase</keyword>
<dbReference type="RefSeq" id="WP_388010660.1">
    <property type="nucleotide sequence ID" value="NZ_JBHUEE010000013.1"/>
</dbReference>
<evidence type="ECO:0000256" key="5">
    <source>
        <dbReference type="ARBA" id="ARBA00022958"/>
    </source>
</evidence>
<reference evidence="10" key="1">
    <citation type="journal article" date="2019" name="Int. J. Syst. Evol. Microbiol.">
        <title>The Global Catalogue of Microorganisms (GCM) 10K type strain sequencing project: providing services to taxonomists for standard genome sequencing and annotation.</title>
        <authorList>
            <consortium name="The Broad Institute Genomics Platform"/>
            <consortium name="The Broad Institute Genome Sequencing Center for Infectious Disease"/>
            <person name="Wu L."/>
            <person name="Ma J."/>
        </authorList>
    </citation>
    <scope>NUCLEOTIDE SEQUENCE [LARGE SCALE GENOMIC DNA]</scope>
    <source>
        <strain evidence="10">JCM 17130</strain>
    </source>
</reference>
<evidence type="ECO:0000259" key="8">
    <source>
        <dbReference type="Pfam" id="PF01996"/>
    </source>
</evidence>
<keyword evidence="5" id="KW-0630">Potassium</keyword>
<dbReference type="EC" id="6.3.2.31" evidence="9"/>
<dbReference type="PANTHER" id="PTHR47917">
    <property type="match status" value="1"/>
</dbReference>
<feature type="domain" description="Coenzyme F420:L-glutamate ligase-like" evidence="8">
    <location>
        <begin position="15"/>
        <end position="223"/>
    </location>
</feature>
<organism evidence="9 10">
    <name type="scientific">Georgenia deserti</name>
    <dbReference type="NCBI Taxonomy" id="2093781"/>
    <lineage>
        <taxon>Bacteria</taxon>
        <taxon>Bacillati</taxon>
        <taxon>Actinomycetota</taxon>
        <taxon>Actinomycetes</taxon>
        <taxon>Micrococcales</taxon>
        <taxon>Bogoriellaceae</taxon>
        <taxon>Georgenia</taxon>
    </lineage>
</organism>
<evidence type="ECO:0000256" key="7">
    <source>
        <dbReference type="ARBA" id="ARBA00023211"/>
    </source>
</evidence>
<keyword evidence="4" id="KW-0460">Magnesium</keyword>
<keyword evidence="10" id="KW-1185">Reference proteome</keyword>
<dbReference type="Pfam" id="PF01996">
    <property type="entry name" value="F420_ligase"/>
    <property type="match status" value="1"/>
</dbReference>
<keyword evidence="7" id="KW-0464">Manganese</keyword>
<dbReference type="InterPro" id="IPR002847">
    <property type="entry name" value="F420-0_gamma-glut_ligase-dom"/>
</dbReference>
<keyword evidence="3" id="KW-0547">Nucleotide-binding</keyword>
<evidence type="ECO:0000313" key="9">
    <source>
        <dbReference type="EMBL" id="MFD1719747.1"/>
    </source>
</evidence>
<gene>
    <name evidence="9" type="primary">cofE</name>
    <name evidence="9" type="ORF">ACFSE6_18030</name>
</gene>
<dbReference type="InterPro" id="IPR008225">
    <property type="entry name" value="F420-0_g-glutamyl_ligase"/>
</dbReference>
<evidence type="ECO:0000256" key="2">
    <source>
        <dbReference type="ARBA" id="ARBA00022723"/>
    </source>
</evidence>
<name>A0ABW4L944_9MICO</name>
<accession>A0ABW4L944</accession>
<dbReference type="PANTHER" id="PTHR47917:SF1">
    <property type="entry name" value="COENZYME F420:L-GLUTAMATE LIGASE"/>
    <property type="match status" value="1"/>
</dbReference>
<comment type="caution">
    <text evidence="9">The sequence shown here is derived from an EMBL/GenBank/DDBJ whole genome shotgun (WGS) entry which is preliminary data.</text>
</comment>
<dbReference type="Gene3D" id="3.90.1660.10">
    <property type="entry name" value="CofE-like domain"/>
    <property type="match status" value="1"/>
</dbReference>
<dbReference type="NCBIfam" id="TIGR01916">
    <property type="entry name" value="F420_cofE"/>
    <property type="match status" value="1"/>
</dbReference>
<dbReference type="GO" id="GO:0052618">
    <property type="term" value="F:coenzyme F420-0:L-glutamate ligase activity"/>
    <property type="evidence" value="ECO:0007669"/>
    <property type="project" value="UniProtKB-EC"/>
</dbReference>
<proteinExistence type="predicted"/>
<keyword evidence="6" id="KW-0342">GTP-binding</keyword>
<dbReference type="SUPFAM" id="SSF144010">
    <property type="entry name" value="CofE-like"/>
    <property type="match status" value="1"/>
</dbReference>
<keyword evidence="2" id="KW-0479">Metal-binding</keyword>
<evidence type="ECO:0000256" key="6">
    <source>
        <dbReference type="ARBA" id="ARBA00023134"/>
    </source>
</evidence>
<dbReference type="Proteomes" id="UP001597277">
    <property type="component" value="Unassembled WGS sequence"/>
</dbReference>
<dbReference type="EMBL" id="JBHUEE010000013">
    <property type="protein sequence ID" value="MFD1719747.1"/>
    <property type="molecule type" value="Genomic_DNA"/>
</dbReference>
<evidence type="ECO:0000256" key="1">
    <source>
        <dbReference type="ARBA" id="ARBA00022598"/>
    </source>
</evidence>
<protein>
    <submittedName>
        <fullName evidence="9">Coenzyme F420-0:L-glutamate ligase</fullName>
        <ecNumber evidence="9">6.3.2.31</ecNumber>
    </submittedName>
</protein>
<evidence type="ECO:0000256" key="3">
    <source>
        <dbReference type="ARBA" id="ARBA00022741"/>
    </source>
</evidence>
<evidence type="ECO:0000256" key="4">
    <source>
        <dbReference type="ARBA" id="ARBA00022842"/>
    </source>
</evidence>